<organism evidence="1 2">
    <name type="scientific">Mesorhizobium plurifarium</name>
    <dbReference type="NCBI Taxonomy" id="69974"/>
    <lineage>
        <taxon>Bacteria</taxon>
        <taxon>Pseudomonadati</taxon>
        <taxon>Pseudomonadota</taxon>
        <taxon>Alphaproteobacteria</taxon>
        <taxon>Hyphomicrobiales</taxon>
        <taxon>Phyllobacteriaceae</taxon>
        <taxon>Mesorhizobium</taxon>
    </lineage>
</organism>
<protein>
    <recommendedName>
        <fullName evidence="3">NUDIX hydrolase</fullName>
    </recommendedName>
</protein>
<dbReference type="InterPro" id="IPR015797">
    <property type="entry name" value="NUDIX_hydrolase-like_dom_sf"/>
</dbReference>
<evidence type="ECO:0008006" key="3">
    <source>
        <dbReference type="Google" id="ProtNLM"/>
    </source>
</evidence>
<evidence type="ECO:0000313" key="1">
    <source>
        <dbReference type="EMBL" id="CDX26300.1"/>
    </source>
</evidence>
<gene>
    <name evidence="1" type="ORF">MPL3356_60329</name>
</gene>
<dbReference type="AlphaFoldDB" id="A0A090E8W6"/>
<reference evidence="2" key="1">
    <citation type="submission" date="2014-08" db="EMBL/GenBank/DDBJ databases">
        <authorList>
            <person name="Moulin L."/>
        </authorList>
    </citation>
    <scope>NUCLEOTIDE SEQUENCE [LARGE SCALE GENOMIC DNA]</scope>
</reference>
<dbReference type="SUPFAM" id="SSF55811">
    <property type="entry name" value="Nudix"/>
    <property type="match status" value="1"/>
</dbReference>
<dbReference type="STRING" id="69974.MPLDJ20_120632"/>
<sequence>MTLLSFDLPRNVILPVDAIDVRLDPGPHPFAVSNAEAIAENWRQEIAANPALFDGTVVLLSELAYRDNRLAGRCHAVKYSTFLLWRKRRENSGAEHAYAHAVLVAGDNALVAIRMGRHTVNAGRVYFAAGSFEPIDFRDGMVDVDFNMIREVGEETGLDLSTAERGQRYHALSTASGTVIFRRYRVAETADELARRITAFVAAEAEPEIEGPVIIRGAGDLPDGLMPHMKPLIEWHFGGDR</sequence>
<proteinExistence type="predicted"/>
<dbReference type="EMBL" id="CCMZ01000056">
    <property type="protein sequence ID" value="CDX26300.1"/>
    <property type="molecule type" value="Genomic_DNA"/>
</dbReference>
<dbReference type="Proteomes" id="UP000045285">
    <property type="component" value="Unassembled WGS sequence"/>
</dbReference>
<accession>A0A090E8W6</accession>
<name>A0A090E8W6_MESPL</name>
<keyword evidence="2" id="KW-1185">Reference proteome</keyword>
<evidence type="ECO:0000313" key="2">
    <source>
        <dbReference type="Proteomes" id="UP000045285"/>
    </source>
</evidence>